<accession>A0AA91DAH4</accession>
<keyword evidence="2" id="KW-1185">Reference proteome</keyword>
<comment type="caution">
    <text evidence="1">The sequence shown here is derived from an EMBL/GenBank/DDBJ whole genome shotgun (WGS) entry which is preliminary data.</text>
</comment>
<proteinExistence type="predicted"/>
<gene>
    <name evidence="1" type="ORF">A1356_16740</name>
</gene>
<reference evidence="1 2" key="1">
    <citation type="submission" date="2016-03" db="EMBL/GenBank/DDBJ databases">
        <authorList>
            <person name="Heylen K."/>
            <person name="De Vos P."/>
            <person name="Vekeman B."/>
        </authorList>
    </citation>
    <scope>NUCLEOTIDE SEQUENCE [LARGE SCALE GENOMIC DNA]</scope>
    <source>
        <strain evidence="1 2">R-49807</strain>
    </source>
</reference>
<dbReference type="Proteomes" id="UP000077734">
    <property type="component" value="Unassembled WGS sequence"/>
</dbReference>
<evidence type="ECO:0000313" key="1">
    <source>
        <dbReference type="EMBL" id="OAI23907.1"/>
    </source>
</evidence>
<dbReference type="AlphaFoldDB" id="A0AA91DAH4"/>
<protein>
    <submittedName>
        <fullName evidence="1">Uncharacterized protein</fullName>
    </submittedName>
</protein>
<dbReference type="EMBL" id="LUUL01000095">
    <property type="protein sequence ID" value="OAI23907.1"/>
    <property type="molecule type" value="Genomic_DNA"/>
</dbReference>
<name>A0AA91DAH4_9GAMM</name>
<sequence length="112" mass="13060">MCLINKLFFSFRPATLMFLSTRKKTMTLLDLDTAAEKAARYFDNESPVPPLKHVDYRKIATSVLDGKISNIEQKMLYQKILVFAGIEWAIYTPEDFEDQLRSEFNDYLKPVD</sequence>
<organism evidence="1 2">
    <name type="scientific">Methylomonas koyamae</name>
    <dbReference type="NCBI Taxonomy" id="702114"/>
    <lineage>
        <taxon>Bacteria</taxon>
        <taxon>Pseudomonadati</taxon>
        <taxon>Pseudomonadota</taxon>
        <taxon>Gammaproteobacteria</taxon>
        <taxon>Methylococcales</taxon>
        <taxon>Methylococcaceae</taxon>
        <taxon>Methylomonas</taxon>
    </lineage>
</organism>
<evidence type="ECO:0000313" key="2">
    <source>
        <dbReference type="Proteomes" id="UP000077734"/>
    </source>
</evidence>